<protein>
    <recommendedName>
        <fullName evidence="2">DUF4350 domain-containing protein</fullName>
    </recommendedName>
</protein>
<keyword evidence="4" id="KW-1185">Reference proteome</keyword>
<evidence type="ECO:0000256" key="1">
    <source>
        <dbReference type="SAM" id="Phobius"/>
    </source>
</evidence>
<gene>
    <name evidence="3" type="ORF">CQU01_21580</name>
</gene>
<dbReference type="RefSeq" id="WP_170226706.1">
    <property type="nucleotide sequence ID" value="NZ_BJXW01000025.1"/>
</dbReference>
<dbReference type="Proteomes" id="UP000321491">
    <property type="component" value="Unassembled WGS sequence"/>
</dbReference>
<organism evidence="3 4">
    <name type="scientific">Cerasibacillus quisquiliarum</name>
    <dbReference type="NCBI Taxonomy" id="227865"/>
    <lineage>
        <taxon>Bacteria</taxon>
        <taxon>Bacillati</taxon>
        <taxon>Bacillota</taxon>
        <taxon>Bacilli</taxon>
        <taxon>Bacillales</taxon>
        <taxon>Bacillaceae</taxon>
        <taxon>Cerasibacillus</taxon>
    </lineage>
</organism>
<keyword evidence="1" id="KW-0812">Transmembrane</keyword>
<dbReference type="InterPro" id="IPR025646">
    <property type="entry name" value="DUF4350"/>
</dbReference>
<dbReference type="Pfam" id="PF14258">
    <property type="entry name" value="DUF4350"/>
    <property type="match status" value="1"/>
</dbReference>
<feature type="transmembrane region" description="Helical" evidence="1">
    <location>
        <begin position="12"/>
        <end position="29"/>
    </location>
</feature>
<name>A0A511UZ50_9BACI</name>
<feature type="domain" description="DUF4350" evidence="2">
    <location>
        <begin position="42"/>
        <end position="207"/>
    </location>
</feature>
<proteinExistence type="predicted"/>
<sequence>MHGMRKQNRKWWLSFIGIIALFLVVSYIIQSNRPIDYPEFVSESPAPSGVKAFYTYMKKENQSVKRWKKSPTKLSDKSNELLIMIEPFITLTLDDRKAYREFIERGNTVLLIAENPDEVFDLDIQHKIVLSNQTVHTSQGEMFHAKMKHGKRLVETKDTHVLLFDDDGVIAQKQSIGKGELIVSVYPEWLRNDTVLQNDHLPLLVYILNETSNDTIIFDEYIHQKQGGLPFHAYFSLGFLLILLQGGLLTLLWLWYRGKRFGPIDSVRSDNVRFTDESIRALASWHLLGQHYHHSLVIQADYVKHLLQEKWFIPYRKAWHDVSDMLKNRWKNPDTDVDEFVKGLMNTLQKEKINKEEYVLWSKQLDQLRKEVEKS</sequence>
<comment type="caution">
    <text evidence="3">The sequence shown here is derived from an EMBL/GenBank/DDBJ whole genome shotgun (WGS) entry which is preliminary data.</text>
</comment>
<dbReference type="EMBL" id="BJXW01000025">
    <property type="protein sequence ID" value="GEN31920.1"/>
    <property type="molecule type" value="Genomic_DNA"/>
</dbReference>
<feature type="transmembrane region" description="Helical" evidence="1">
    <location>
        <begin position="233"/>
        <end position="256"/>
    </location>
</feature>
<accession>A0A511UZ50</accession>
<evidence type="ECO:0000313" key="3">
    <source>
        <dbReference type="EMBL" id="GEN31920.1"/>
    </source>
</evidence>
<evidence type="ECO:0000313" key="4">
    <source>
        <dbReference type="Proteomes" id="UP000321491"/>
    </source>
</evidence>
<keyword evidence="1" id="KW-0472">Membrane</keyword>
<dbReference type="AlphaFoldDB" id="A0A511UZ50"/>
<reference evidence="3 4" key="1">
    <citation type="submission" date="2019-07" db="EMBL/GenBank/DDBJ databases">
        <title>Whole genome shotgun sequence of Cerasibacillus quisquiliarum NBRC 102429.</title>
        <authorList>
            <person name="Hosoyama A."/>
            <person name="Uohara A."/>
            <person name="Ohji S."/>
            <person name="Ichikawa N."/>
        </authorList>
    </citation>
    <scope>NUCLEOTIDE SEQUENCE [LARGE SCALE GENOMIC DNA]</scope>
    <source>
        <strain evidence="3 4">NBRC 102429</strain>
    </source>
</reference>
<evidence type="ECO:0000259" key="2">
    <source>
        <dbReference type="Pfam" id="PF14258"/>
    </source>
</evidence>
<keyword evidence="1" id="KW-1133">Transmembrane helix</keyword>